<dbReference type="EMBL" id="JAWDGP010007329">
    <property type="protein sequence ID" value="KAK3725695.1"/>
    <property type="molecule type" value="Genomic_DNA"/>
</dbReference>
<comment type="caution">
    <text evidence="1">The sequence shown here is derived from an EMBL/GenBank/DDBJ whole genome shotgun (WGS) entry which is preliminary data.</text>
</comment>
<evidence type="ECO:0000313" key="2">
    <source>
        <dbReference type="Proteomes" id="UP001283361"/>
    </source>
</evidence>
<accession>A0AAE1CP78</accession>
<name>A0AAE1CP78_9GAST</name>
<gene>
    <name evidence="1" type="ORF">RRG08_043109</name>
</gene>
<proteinExistence type="predicted"/>
<dbReference type="Proteomes" id="UP001283361">
    <property type="component" value="Unassembled WGS sequence"/>
</dbReference>
<keyword evidence="2" id="KW-1185">Reference proteome</keyword>
<organism evidence="1 2">
    <name type="scientific">Elysia crispata</name>
    <name type="common">lettuce slug</name>
    <dbReference type="NCBI Taxonomy" id="231223"/>
    <lineage>
        <taxon>Eukaryota</taxon>
        <taxon>Metazoa</taxon>
        <taxon>Spiralia</taxon>
        <taxon>Lophotrochozoa</taxon>
        <taxon>Mollusca</taxon>
        <taxon>Gastropoda</taxon>
        <taxon>Heterobranchia</taxon>
        <taxon>Euthyneura</taxon>
        <taxon>Panpulmonata</taxon>
        <taxon>Sacoglossa</taxon>
        <taxon>Placobranchoidea</taxon>
        <taxon>Plakobranchidae</taxon>
        <taxon>Elysia</taxon>
    </lineage>
</organism>
<reference evidence="1" key="1">
    <citation type="journal article" date="2023" name="G3 (Bethesda)">
        <title>A reference genome for the long-term kleptoplast-retaining sea slug Elysia crispata morphotype clarki.</title>
        <authorList>
            <person name="Eastman K.E."/>
            <person name="Pendleton A.L."/>
            <person name="Shaikh M.A."/>
            <person name="Suttiyut T."/>
            <person name="Ogas R."/>
            <person name="Tomko P."/>
            <person name="Gavelis G."/>
            <person name="Widhalm J.R."/>
            <person name="Wisecaver J.H."/>
        </authorList>
    </citation>
    <scope>NUCLEOTIDE SEQUENCE</scope>
    <source>
        <strain evidence="1">ECLA1</strain>
    </source>
</reference>
<dbReference type="AlphaFoldDB" id="A0AAE1CP78"/>
<sequence>MKHPKCLSEHQEENYLHTEEVVSSANLSVEIANDLSKSTSSGALTQGDSREISRWTDFGEARIESAQKIARYNSILCFTFNFPPHFFSPTQTLFFCDDYTTGMDGVRDHSKMITEFRAPHNGLRLKGCSDLRDDDYLKRYVIVYNSPEFIHPKRS</sequence>
<evidence type="ECO:0000313" key="1">
    <source>
        <dbReference type="EMBL" id="KAK3725695.1"/>
    </source>
</evidence>
<protein>
    <submittedName>
        <fullName evidence="1">Uncharacterized protein</fullName>
    </submittedName>
</protein>